<dbReference type="InterPro" id="IPR015943">
    <property type="entry name" value="WD40/YVTN_repeat-like_dom_sf"/>
</dbReference>
<protein>
    <submittedName>
        <fullName evidence="2">Uncharacterized protein</fullName>
    </submittedName>
</protein>
<dbReference type="Proteomes" id="UP000054558">
    <property type="component" value="Unassembled WGS sequence"/>
</dbReference>
<dbReference type="InterPro" id="IPR036537">
    <property type="entry name" value="Adaptor_Cbl_N_dom_sf"/>
</dbReference>
<feature type="compositionally biased region" description="Low complexity" evidence="1">
    <location>
        <begin position="167"/>
        <end position="182"/>
    </location>
</feature>
<proteinExistence type="predicted"/>
<dbReference type="Pfam" id="PF00400">
    <property type="entry name" value="WD40"/>
    <property type="match status" value="1"/>
</dbReference>
<dbReference type="EMBL" id="DF236999">
    <property type="protein sequence ID" value="GAQ80275.1"/>
    <property type="molecule type" value="Genomic_DNA"/>
</dbReference>
<dbReference type="InterPro" id="IPR045182">
    <property type="entry name" value="JINGUBANG-like"/>
</dbReference>
<feature type="region of interest" description="Disordered" evidence="1">
    <location>
        <begin position="165"/>
        <end position="189"/>
    </location>
</feature>
<accession>A0A1Y1HNQ2</accession>
<dbReference type="Gene3D" id="2.130.10.10">
    <property type="entry name" value="YVTN repeat-like/Quinoprotein amine dehydrogenase"/>
    <property type="match status" value="1"/>
</dbReference>
<dbReference type="SMART" id="SM00320">
    <property type="entry name" value="WD40"/>
    <property type="match status" value="4"/>
</dbReference>
<dbReference type="InterPro" id="IPR036322">
    <property type="entry name" value="WD40_repeat_dom_sf"/>
</dbReference>
<organism evidence="2 3">
    <name type="scientific">Klebsormidium nitens</name>
    <name type="common">Green alga</name>
    <name type="synonym">Ulothrix nitens</name>
    <dbReference type="NCBI Taxonomy" id="105231"/>
    <lineage>
        <taxon>Eukaryota</taxon>
        <taxon>Viridiplantae</taxon>
        <taxon>Streptophyta</taxon>
        <taxon>Klebsormidiophyceae</taxon>
        <taxon>Klebsormidiales</taxon>
        <taxon>Klebsormidiaceae</taxon>
        <taxon>Klebsormidium</taxon>
    </lineage>
</organism>
<gene>
    <name evidence="2" type="ORF">KFL_000500280</name>
</gene>
<name>A0A1Y1HNQ2_KLENI</name>
<dbReference type="SUPFAM" id="SSF50978">
    <property type="entry name" value="WD40 repeat-like"/>
    <property type="match status" value="1"/>
</dbReference>
<evidence type="ECO:0000313" key="3">
    <source>
        <dbReference type="Proteomes" id="UP000054558"/>
    </source>
</evidence>
<evidence type="ECO:0000256" key="1">
    <source>
        <dbReference type="SAM" id="MobiDB-lite"/>
    </source>
</evidence>
<sequence>MANAVGGAFAGAFGSVAIPLQALQSFVQVYNDICVARKAMTFNEERGEQLKNRVRFVSHQLQRKYQILEADIQAGRLRGQDAELFAERVMAFRAVLVQALTIITRCKGNKLYRSANAKSIKEDIVSINVQITDCINDMHLPSISFSSSSTSSNESEILERTLSNALEDSPSSSGISDEGSSSAPGPSAKEIENLKGYATRQLQLLGLFTNQEIMAFTEYVQAVVRGYGMTCLHNKMATDLPFATLRSPGPVFCPATLPPRLNPAHRSPVSALAVRIDTGDVFSGHRNGVVCMWMNGVCAAVFGAQSAVPVTALLVMPDGTLVVGNGRGGLRARSTDPPYADMPSTDYEQPGAITALAASDGGVLFSGDLTGGIVVWAPGFSAPRPYLKAHVKAVTALCVTPRNDSDQVFAFSGGADGKIRAWAFPELVSPPWDAHFEVRSCGGPVRALALSADASALYSVRGKGHVARWAVPGADKKCALEISQLGGGPLAVTERGLLLGAANHRCHVAAWHVGELTPENVQFLKQSSDPKRPIPCGGAGLLLGDSIYGRGKGTLGPLDEITVIKVVEIGAPGAQALLVTGHKDGGVRISKVASW</sequence>
<dbReference type="InterPro" id="IPR001680">
    <property type="entry name" value="WD40_rpt"/>
</dbReference>
<dbReference type="GO" id="GO:0007166">
    <property type="term" value="P:cell surface receptor signaling pathway"/>
    <property type="evidence" value="ECO:0007669"/>
    <property type="project" value="InterPro"/>
</dbReference>
<dbReference type="Gene3D" id="1.20.930.20">
    <property type="entry name" value="Adaptor protein Cbl, N-terminal domain"/>
    <property type="match status" value="1"/>
</dbReference>
<keyword evidence="3" id="KW-1185">Reference proteome</keyword>
<dbReference type="STRING" id="105231.A0A1Y1HNQ2"/>
<dbReference type="PANTHER" id="PTHR22844:SF387">
    <property type="entry name" value="F3I6.5 PROTEIN"/>
    <property type="match status" value="1"/>
</dbReference>
<evidence type="ECO:0000313" key="2">
    <source>
        <dbReference type="EMBL" id="GAQ80275.1"/>
    </source>
</evidence>
<reference evidence="2 3" key="1">
    <citation type="journal article" date="2014" name="Nat. Commun.">
        <title>Klebsormidium flaccidum genome reveals primary factors for plant terrestrial adaptation.</title>
        <authorList>
            <person name="Hori K."/>
            <person name="Maruyama F."/>
            <person name="Fujisawa T."/>
            <person name="Togashi T."/>
            <person name="Yamamoto N."/>
            <person name="Seo M."/>
            <person name="Sato S."/>
            <person name="Yamada T."/>
            <person name="Mori H."/>
            <person name="Tajima N."/>
            <person name="Moriyama T."/>
            <person name="Ikeuchi M."/>
            <person name="Watanabe M."/>
            <person name="Wada H."/>
            <person name="Kobayashi K."/>
            <person name="Saito M."/>
            <person name="Masuda T."/>
            <person name="Sasaki-Sekimoto Y."/>
            <person name="Mashiguchi K."/>
            <person name="Awai K."/>
            <person name="Shimojima M."/>
            <person name="Masuda S."/>
            <person name="Iwai M."/>
            <person name="Nobusawa T."/>
            <person name="Narise T."/>
            <person name="Kondo S."/>
            <person name="Saito H."/>
            <person name="Sato R."/>
            <person name="Murakawa M."/>
            <person name="Ihara Y."/>
            <person name="Oshima-Yamada Y."/>
            <person name="Ohtaka K."/>
            <person name="Satoh M."/>
            <person name="Sonobe K."/>
            <person name="Ishii M."/>
            <person name="Ohtani R."/>
            <person name="Kanamori-Sato M."/>
            <person name="Honoki R."/>
            <person name="Miyazaki D."/>
            <person name="Mochizuki H."/>
            <person name="Umetsu J."/>
            <person name="Higashi K."/>
            <person name="Shibata D."/>
            <person name="Kamiya Y."/>
            <person name="Sato N."/>
            <person name="Nakamura Y."/>
            <person name="Tabata S."/>
            <person name="Ida S."/>
            <person name="Kurokawa K."/>
            <person name="Ohta H."/>
        </authorList>
    </citation>
    <scope>NUCLEOTIDE SEQUENCE [LARGE SCALE GENOMIC DNA]</scope>
    <source>
        <strain evidence="2 3">NIES-2285</strain>
    </source>
</reference>
<dbReference type="PANTHER" id="PTHR22844">
    <property type="entry name" value="F-BOX AND WD40 DOMAIN PROTEIN"/>
    <property type="match status" value="1"/>
</dbReference>
<dbReference type="AlphaFoldDB" id="A0A1Y1HNQ2"/>